<dbReference type="AlphaFoldDB" id="A0A3A9VZV0"/>
<organism evidence="2 5">
    <name type="scientific">Streptomyces radicis</name>
    <dbReference type="NCBI Taxonomy" id="1750517"/>
    <lineage>
        <taxon>Bacteria</taxon>
        <taxon>Bacillati</taxon>
        <taxon>Actinomycetota</taxon>
        <taxon>Actinomycetes</taxon>
        <taxon>Kitasatosporales</taxon>
        <taxon>Streptomycetaceae</taxon>
        <taxon>Streptomyces</taxon>
    </lineage>
</organism>
<gene>
    <name evidence="3" type="ORF">D7318_24055</name>
    <name evidence="2" type="ORF">D7319_24690</name>
</gene>
<sequence>MAGDLEAPVICPHCNASLLFKQRTGRRCSLCGKRFALEPRESAIRLNDRRVLKAVAALTDEGRLTCTVTQLWWALAHEPARVPETLPWRTPVAHRRTPPRPPHTPRWYTRWGAFGLLSGVALLVIGVLQENGLLTTAAAAAFVFGVVMRGRRWKGRALRVSLAKRPWASTYTKMTRATFGAQVVAPWRAVYGRLPQGLVDDDHEPARTRAREPRFALLCEDATVTTCLAVNGAPERHGLALVARVADVPAGLPVVVLHDAGAGGVLHPTRVRDALPGRLVVDAGLPPRAVMDRRGAAVTRAVPPGASTLRLLRGLGTLDDAERRWLAGGWRSPLAALPPKVLLAGVERAVAEAEAALGGRGPSGTRSSDLGFLDWPPPPVTAAGP</sequence>
<dbReference type="OrthoDB" id="4524486at2"/>
<protein>
    <submittedName>
        <fullName evidence="2">Uncharacterized protein</fullName>
    </submittedName>
</protein>
<evidence type="ECO:0000256" key="1">
    <source>
        <dbReference type="SAM" id="MobiDB-lite"/>
    </source>
</evidence>
<reference evidence="4 5" key="1">
    <citation type="submission" date="2018-09" db="EMBL/GenBank/DDBJ databases">
        <title>Streptomyces sp. nov. DS1-2, an endophytic actinomycete isolated from roots of Dendrobium scabrilingue.</title>
        <authorList>
            <person name="Kuncharoen N."/>
            <person name="Kudo T."/>
            <person name="Ohkuma M."/>
            <person name="Yuki M."/>
            <person name="Tanasupawat S."/>
        </authorList>
    </citation>
    <scope>NUCLEOTIDE SEQUENCE [LARGE SCALE GENOMIC DNA]</scope>
    <source>
        <strain evidence="2 5">AZ1-7</strain>
        <strain evidence="3 4">DS1-2</strain>
    </source>
</reference>
<feature type="compositionally biased region" description="Pro residues" evidence="1">
    <location>
        <begin position="375"/>
        <end position="385"/>
    </location>
</feature>
<evidence type="ECO:0000313" key="3">
    <source>
        <dbReference type="EMBL" id="RKN17563.1"/>
    </source>
</evidence>
<name>A0A3A9VZV0_9ACTN</name>
<keyword evidence="4" id="KW-1185">Reference proteome</keyword>
<proteinExistence type="predicted"/>
<dbReference type="CDD" id="cd00029">
    <property type="entry name" value="C1"/>
    <property type="match status" value="1"/>
</dbReference>
<evidence type="ECO:0000313" key="5">
    <source>
        <dbReference type="Proteomes" id="UP000275024"/>
    </source>
</evidence>
<comment type="caution">
    <text evidence="2">The sequence shown here is derived from an EMBL/GenBank/DDBJ whole genome shotgun (WGS) entry which is preliminary data.</text>
</comment>
<dbReference type="Proteomes" id="UP000275024">
    <property type="component" value="Unassembled WGS sequence"/>
</dbReference>
<dbReference type="Proteomes" id="UP000268652">
    <property type="component" value="Unassembled WGS sequence"/>
</dbReference>
<dbReference type="RefSeq" id="WP_120699277.1">
    <property type="nucleotide sequence ID" value="NZ_RBDX01000025.1"/>
</dbReference>
<feature type="region of interest" description="Disordered" evidence="1">
    <location>
        <begin position="355"/>
        <end position="385"/>
    </location>
</feature>
<evidence type="ECO:0000313" key="4">
    <source>
        <dbReference type="Proteomes" id="UP000268652"/>
    </source>
</evidence>
<dbReference type="EMBL" id="RBDY01000023">
    <property type="protein sequence ID" value="RKN17563.1"/>
    <property type="molecule type" value="Genomic_DNA"/>
</dbReference>
<dbReference type="EMBL" id="RBDX01000025">
    <property type="protein sequence ID" value="RKN05723.1"/>
    <property type="molecule type" value="Genomic_DNA"/>
</dbReference>
<accession>A0A3A9VZV0</accession>
<evidence type="ECO:0000313" key="2">
    <source>
        <dbReference type="EMBL" id="RKN05723.1"/>
    </source>
</evidence>